<dbReference type="GO" id="GO:0008270">
    <property type="term" value="F:zinc ion binding"/>
    <property type="evidence" value="ECO:0007669"/>
    <property type="project" value="UniProtKB-KW"/>
</dbReference>
<dbReference type="Pfam" id="PF20644">
    <property type="entry name" value="Rrn7_cyclin_N"/>
    <property type="match status" value="1"/>
</dbReference>
<dbReference type="PANTHER" id="PTHR31576:SF2">
    <property type="entry name" value="TATA BOX-BINDING PROTEIN-ASSOCIATED FACTOR RNA POLYMERASE I SUBUNIT B"/>
    <property type="match status" value="1"/>
</dbReference>
<sequence length="535" mass="61390">MDGNWFQGPPCPIRNCKCIWYFKNEGQTVCRRGHIQHGMEIAQDDEPGSGAFFQTRKRKVVRKQFDTADSEEPLYGAAGRDLYFQVYQTILQTQCSALVSDLKFPPTIEGLVRDLWGLYLSFAYESFSSSYASLNKDLSLLEVSDSDLDMEDPDTQTSNTSEASKNIHRDQNLSYPKLLYSQAFIYISCLLLRLPVTLHQIRMWIRADLLPYYKAFKVIPPQIIKRLPINYVRMLVPYHYPSTHRLQGAVSTILQILIPRYSIQLPPINVSLILLDTIKFFVFPVELFLPVIQLINSLNLPMSLGEAHRQAEASFSTNVHSEFTSETSTSPELMILAALLVSANISYGFDRPTSGLSSESEDSMIIPDWEKWMKSVLSLRKTKRESFMEMDEYSIQYLDDREIDGYIDWYLRQFLDDGNPNQLPQGMLDLFSIPSKRTDTANQAENSDSFNVDFDHLINTARSFKLVKTNEANLRSILLKDEPYLPMFLPRPDPDSISSRVVSVVAKLYDIKPAMLITAVRFVEQRIKKSKQIIQ</sequence>
<dbReference type="GO" id="GO:0042790">
    <property type="term" value="P:nucleolar large rRNA transcription by RNA polymerase I"/>
    <property type="evidence" value="ECO:0007669"/>
    <property type="project" value="TreeGrafter"/>
</dbReference>
<evidence type="ECO:0000256" key="1">
    <source>
        <dbReference type="ARBA" id="ARBA00004604"/>
    </source>
</evidence>
<dbReference type="Pfam" id="PF20645">
    <property type="entry name" value="Rrn7_cyclin_C"/>
    <property type="match status" value="1"/>
</dbReference>
<feature type="domain" description="Rrn7/TAF1B C-terminal cyclin" evidence="13">
    <location>
        <begin position="239"/>
        <end position="414"/>
    </location>
</feature>
<evidence type="ECO:0000256" key="2">
    <source>
        <dbReference type="ARBA" id="ARBA00006899"/>
    </source>
</evidence>
<evidence type="ECO:0000256" key="10">
    <source>
        <dbReference type="SAM" id="MobiDB-lite"/>
    </source>
</evidence>
<dbReference type="RefSeq" id="XP_013019651.1">
    <property type="nucleotide sequence ID" value="XM_013164197.1"/>
</dbReference>
<evidence type="ECO:0000256" key="9">
    <source>
        <dbReference type="ARBA" id="ARBA00023242"/>
    </source>
</evidence>
<dbReference type="EMBL" id="KE503208">
    <property type="protein sequence ID" value="EPX71021.1"/>
    <property type="molecule type" value="Genomic_DNA"/>
</dbReference>
<feature type="compositionally biased region" description="Polar residues" evidence="10">
    <location>
        <begin position="155"/>
        <end position="164"/>
    </location>
</feature>
<dbReference type="InterPro" id="IPR033599">
    <property type="entry name" value="TAF1B/Rrn7"/>
</dbReference>
<evidence type="ECO:0000256" key="5">
    <source>
        <dbReference type="ARBA" id="ARBA00022833"/>
    </source>
</evidence>
<keyword evidence="5" id="KW-0862">Zinc</keyword>
<dbReference type="HOGENOM" id="CLU_016553_2_1_1"/>
<keyword evidence="15" id="KW-1185">Reference proteome</keyword>
<dbReference type="OMA" id="ICRDIWA"/>
<dbReference type="AlphaFoldDB" id="S9PP65"/>
<dbReference type="Pfam" id="PF11781">
    <property type="entry name" value="Zn_ribbon_RRN7"/>
    <property type="match status" value="1"/>
</dbReference>
<dbReference type="VEuPathDB" id="FungiDB:SOCG_01242"/>
<dbReference type="PANTHER" id="PTHR31576">
    <property type="entry name" value="TATA BOX-BINDING PROTEIN-ASSOCIATED FACTOR RNA POLYMERASE I SUBUNIT B"/>
    <property type="match status" value="1"/>
</dbReference>
<evidence type="ECO:0000313" key="14">
    <source>
        <dbReference type="EMBL" id="EPX71021.1"/>
    </source>
</evidence>
<evidence type="ECO:0000256" key="8">
    <source>
        <dbReference type="ARBA" id="ARBA00023163"/>
    </source>
</evidence>
<keyword evidence="3" id="KW-0479">Metal-binding</keyword>
<keyword evidence="7" id="KW-0238">DNA-binding</keyword>
<evidence type="ECO:0000313" key="15">
    <source>
        <dbReference type="Proteomes" id="UP000016088"/>
    </source>
</evidence>
<dbReference type="GO" id="GO:0070860">
    <property type="term" value="C:RNA polymerase I core factor complex"/>
    <property type="evidence" value="ECO:0007669"/>
    <property type="project" value="InterPro"/>
</dbReference>
<dbReference type="GeneID" id="25030224"/>
<dbReference type="GO" id="GO:0001164">
    <property type="term" value="F:RNA polymerase I core promoter sequence-specific DNA binding"/>
    <property type="evidence" value="ECO:0007669"/>
    <property type="project" value="EnsemblFungi"/>
</dbReference>
<evidence type="ECO:0000256" key="4">
    <source>
        <dbReference type="ARBA" id="ARBA00022771"/>
    </source>
</evidence>
<evidence type="ECO:0000256" key="7">
    <source>
        <dbReference type="ARBA" id="ARBA00023125"/>
    </source>
</evidence>
<proteinExistence type="inferred from homology"/>
<protein>
    <submittedName>
        <fullName evidence="14">RNA polymerase I upstream activation factor complex subunit Rrn7</fullName>
    </submittedName>
</protein>
<dbReference type="InterPro" id="IPR021752">
    <property type="entry name" value="TF_Rrn7_Zf"/>
</dbReference>
<reference evidence="14 15" key="1">
    <citation type="journal article" date="2011" name="Science">
        <title>Comparative functional genomics of the fission yeasts.</title>
        <authorList>
            <person name="Rhind N."/>
            <person name="Chen Z."/>
            <person name="Yassour M."/>
            <person name="Thompson D.A."/>
            <person name="Haas B.J."/>
            <person name="Habib N."/>
            <person name="Wapinski I."/>
            <person name="Roy S."/>
            <person name="Lin M.F."/>
            <person name="Heiman D.I."/>
            <person name="Young S.K."/>
            <person name="Furuya K."/>
            <person name="Guo Y."/>
            <person name="Pidoux A."/>
            <person name="Chen H.M."/>
            <person name="Robbertse B."/>
            <person name="Goldberg J.M."/>
            <person name="Aoki K."/>
            <person name="Bayne E.H."/>
            <person name="Berlin A.M."/>
            <person name="Desjardins C.A."/>
            <person name="Dobbs E."/>
            <person name="Dukaj L."/>
            <person name="Fan L."/>
            <person name="FitzGerald M.G."/>
            <person name="French C."/>
            <person name="Gujja S."/>
            <person name="Hansen K."/>
            <person name="Keifenheim D."/>
            <person name="Levin J.Z."/>
            <person name="Mosher R.A."/>
            <person name="Mueller C.A."/>
            <person name="Pfiffner J."/>
            <person name="Priest M."/>
            <person name="Russ C."/>
            <person name="Smialowska A."/>
            <person name="Swoboda P."/>
            <person name="Sykes S.M."/>
            <person name="Vaughn M."/>
            <person name="Vengrova S."/>
            <person name="Yoder R."/>
            <person name="Zeng Q."/>
            <person name="Allshire R."/>
            <person name="Baulcombe D."/>
            <person name="Birren B.W."/>
            <person name="Brown W."/>
            <person name="Ekwall K."/>
            <person name="Kellis M."/>
            <person name="Leatherwood J."/>
            <person name="Levin H."/>
            <person name="Margalit H."/>
            <person name="Martienssen R."/>
            <person name="Nieduszynski C.A."/>
            <person name="Spatafora J.W."/>
            <person name="Friedman N."/>
            <person name="Dalgaard J.Z."/>
            <person name="Baumann P."/>
            <person name="Niki H."/>
            <person name="Regev A."/>
            <person name="Nusbaum C."/>
        </authorList>
    </citation>
    <scope>NUCLEOTIDE SEQUENCE [LARGE SCALE GENOMIC DNA]</scope>
    <source>
        <strain evidence="15">yFS286</strain>
    </source>
</reference>
<dbReference type="eggNOG" id="ENOG502RYCI">
    <property type="taxonomic scope" value="Eukaryota"/>
</dbReference>
<keyword evidence="8" id="KW-0804">Transcription</keyword>
<comment type="subcellular location">
    <subcellularLocation>
        <location evidence="1">Nucleus</location>
        <location evidence="1">Nucleolus</location>
    </subcellularLocation>
</comment>
<keyword evidence="4" id="KW-0863">Zinc-finger</keyword>
<comment type="similarity">
    <text evidence="2">Belongs to the RRN7/TAF1B family.</text>
</comment>
<evidence type="ECO:0000259" key="13">
    <source>
        <dbReference type="Pfam" id="PF20645"/>
    </source>
</evidence>
<evidence type="ECO:0000256" key="3">
    <source>
        <dbReference type="ARBA" id="ARBA00022723"/>
    </source>
</evidence>
<evidence type="ECO:0000259" key="11">
    <source>
        <dbReference type="Pfam" id="PF11781"/>
    </source>
</evidence>
<evidence type="ECO:0000259" key="12">
    <source>
        <dbReference type="Pfam" id="PF20644"/>
    </source>
</evidence>
<dbReference type="InterPro" id="IPR048540">
    <property type="entry name" value="Rrn7_cyclin_N"/>
</dbReference>
<accession>S9PP65</accession>
<keyword evidence="9" id="KW-0539">Nucleus</keyword>
<dbReference type="OrthoDB" id="428577at2759"/>
<keyword evidence="6" id="KW-0805">Transcription regulation</keyword>
<dbReference type="InterPro" id="IPR048538">
    <property type="entry name" value="Rrn7_cyclin_C"/>
</dbReference>
<feature type="domain" description="RRN7-type" evidence="11">
    <location>
        <begin position="5"/>
        <end position="38"/>
    </location>
</feature>
<organism evidence="14 15">
    <name type="scientific">Schizosaccharomyces octosporus (strain yFS286)</name>
    <name type="common">Fission yeast</name>
    <name type="synonym">Octosporomyces octosporus</name>
    <dbReference type="NCBI Taxonomy" id="483514"/>
    <lineage>
        <taxon>Eukaryota</taxon>
        <taxon>Fungi</taxon>
        <taxon>Dikarya</taxon>
        <taxon>Ascomycota</taxon>
        <taxon>Taphrinomycotina</taxon>
        <taxon>Schizosaccharomycetes</taxon>
        <taxon>Schizosaccharomycetales</taxon>
        <taxon>Schizosaccharomycetaceae</taxon>
        <taxon>Schizosaccharomyces</taxon>
    </lineage>
</organism>
<dbReference type="Proteomes" id="UP000016088">
    <property type="component" value="Unassembled WGS sequence"/>
</dbReference>
<gene>
    <name evidence="14" type="ORF">SOCG_01242</name>
</gene>
<dbReference type="GO" id="GO:0001181">
    <property type="term" value="F:RNA polymerase I general transcription initiation factor activity"/>
    <property type="evidence" value="ECO:0007669"/>
    <property type="project" value="EnsemblFungi"/>
</dbReference>
<evidence type="ECO:0000256" key="6">
    <source>
        <dbReference type="ARBA" id="ARBA00023015"/>
    </source>
</evidence>
<feature type="region of interest" description="Disordered" evidence="10">
    <location>
        <begin position="147"/>
        <end position="166"/>
    </location>
</feature>
<name>S9PP65_SCHOY</name>
<feature type="domain" description="Rrn7/TAF1B N-terminal cyclin" evidence="12">
    <location>
        <begin position="87"/>
        <end position="220"/>
    </location>
</feature>